<accession>A0A5J4X3W9</accession>
<feature type="transmembrane region" description="Helical" evidence="6">
    <location>
        <begin position="7"/>
        <end position="25"/>
    </location>
</feature>
<name>A0A5J4X3W9_9EUKA</name>
<evidence type="ECO:0000256" key="6">
    <source>
        <dbReference type="SAM" id="Phobius"/>
    </source>
</evidence>
<dbReference type="Pfam" id="PF05241">
    <property type="entry name" value="EBP"/>
    <property type="match status" value="1"/>
</dbReference>
<evidence type="ECO:0000259" key="7">
    <source>
        <dbReference type="PROSITE" id="PS51751"/>
    </source>
</evidence>
<feature type="transmembrane region" description="Helical" evidence="6">
    <location>
        <begin position="117"/>
        <end position="138"/>
    </location>
</feature>
<dbReference type="Proteomes" id="UP000324800">
    <property type="component" value="Unassembled WGS sequence"/>
</dbReference>
<evidence type="ECO:0000313" key="8">
    <source>
        <dbReference type="EMBL" id="KAA6401673.1"/>
    </source>
</evidence>
<evidence type="ECO:0000256" key="5">
    <source>
        <dbReference type="PROSITE-ProRule" id="PRU01087"/>
    </source>
</evidence>
<feature type="domain" description="EXPERA" evidence="7">
    <location>
        <begin position="7"/>
        <end position="165"/>
    </location>
</feature>
<keyword evidence="3 5" id="KW-1133">Transmembrane helix</keyword>
<feature type="transmembrane region" description="Helical" evidence="6">
    <location>
        <begin position="84"/>
        <end position="105"/>
    </location>
</feature>
<evidence type="ECO:0000256" key="1">
    <source>
        <dbReference type="ARBA" id="ARBA00004141"/>
    </source>
</evidence>
<evidence type="ECO:0000256" key="4">
    <source>
        <dbReference type="ARBA" id="ARBA00023136"/>
    </source>
</evidence>
<keyword evidence="2 5" id="KW-0812">Transmembrane</keyword>
<protein>
    <recommendedName>
        <fullName evidence="7">EXPERA domain-containing protein</fullName>
    </recommendedName>
</protein>
<dbReference type="PROSITE" id="PS51751">
    <property type="entry name" value="EXPERA"/>
    <property type="match status" value="1"/>
</dbReference>
<gene>
    <name evidence="8" type="ORF">EZS28_002801</name>
</gene>
<proteinExistence type="predicted"/>
<evidence type="ECO:0000256" key="3">
    <source>
        <dbReference type="ARBA" id="ARBA00022989"/>
    </source>
</evidence>
<feature type="transmembrane region" description="Helical" evidence="6">
    <location>
        <begin position="158"/>
        <end position="175"/>
    </location>
</feature>
<comment type="subcellular location">
    <subcellularLocation>
        <location evidence="1">Membrane</location>
        <topology evidence="1">Multi-pass membrane protein</topology>
    </subcellularLocation>
</comment>
<dbReference type="InterPro" id="IPR033118">
    <property type="entry name" value="EXPERA"/>
</dbReference>
<dbReference type="EMBL" id="SNRW01000351">
    <property type="protein sequence ID" value="KAA6401673.1"/>
    <property type="molecule type" value="Genomic_DNA"/>
</dbReference>
<evidence type="ECO:0000313" key="9">
    <source>
        <dbReference type="Proteomes" id="UP000324800"/>
    </source>
</evidence>
<evidence type="ECO:0000256" key="2">
    <source>
        <dbReference type="ARBA" id="ARBA00022692"/>
    </source>
</evidence>
<dbReference type="GO" id="GO:0016020">
    <property type="term" value="C:membrane"/>
    <property type="evidence" value="ECO:0007669"/>
    <property type="project" value="UniProtKB-SubCell"/>
</dbReference>
<dbReference type="AlphaFoldDB" id="A0A5J4X3W9"/>
<comment type="caution">
    <text evidence="8">The sequence shown here is derived from an EMBL/GenBank/DDBJ whole genome shotgun (WGS) entry which is preliminary data.</text>
</comment>
<organism evidence="8 9">
    <name type="scientific">Streblomastix strix</name>
    <dbReference type="NCBI Taxonomy" id="222440"/>
    <lineage>
        <taxon>Eukaryota</taxon>
        <taxon>Metamonada</taxon>
        <taxon>Preaxostyla</taxon>
        <taxon>Oxymonadida</taxon>
        <taxon>Streblomastigidae</taxon>
        <taxon>Streblomastix</taxon>
    </lineage>
</organism>
<sequence>MGLRRIFELSFVVYFVINLITAYIINFEQFTIRDPSKFKFIEQGSKTVRDPDNPYPIWPPKVIVDYVHGYGYKIEPFLIARPPLWMATILIEALLFGPYYIYAIYSFIKRLNRIRDLTVVYAVMMLTKMVIITSVHYFDENLKSPHPHLALLNHLPWFIFPIALLVWMLPTQSPFGRKGKKSKKE</sequence>
<reference evidence="8 9" key="1">
    <citation type="submission" date="2019-03" db="EMBL/GenBank/DDBJ databases">
        <title>Single cell metagenomics reveals metabolic interactions within the superorganism composed of flagellate Streblomastix strix and complex community of Bacteroidetes bacteria on its surface.</title>
        <authorList>
            <person name="Treitli S.C."/>
            <person name="Kolisko M."/>
            <person name="Husnik F."/>
            <person name="Keeling P."/>
            <person name="Hampl V."/>
        </authorList>
    </citation>
    <scope>NUCLEOTIDE SEQUENCE [LARGE SCALE GENOMIC DNA]</scope>
    <source>
        <strain evidence="8">ST1C</strain>
    </source>
</reference>
<keyword evidence="4 5" id="KW-0472">Membrane</keyword>